<dbReference type="AlphaFoldDB" id="V8NYD0"/>
<evidence type="ECO:0000313" key="1">
    <source>
        <dbReference type="EMBL" id="ETE66951.1"/>
    </source>
</evidence>
<name>V8NYD0_OPHHA</name>
<evidence type="ECO:0000313" key="2">
    <source>
        <dbReference type="Proteomes" id="UP000018936"/>
    </source>
</evidence>
<feature type="non-terminal residue" evidence="1">
    <location>
        <position position="1"/>
    </location>
</feature>
<reference evidence="1 2" key="1">
    <citation type="journal article" date="2013" name="Proc. Natl. Acad. Sci. U.S.A.">
        <title>The king cobra genome reveals dynamic gene evolution and adaptation in the snake venom system.</title>
        <authorList>
            <person name="Vonk F.J."/>
            <person name="Casewell N.R."/>
            <person name="Henkel C.V."/>
            <person name="Heimberg A.M."/>
            <person name="Jansen H.J."/>
            <person name="McCleary R.J."/>
            <person name="Kerkkamp H.M."/>
            <person name="Vos R.A."/>
            <person name="Guerreiro I."/>
            <person name="Calvete J.J."/>
            <person name="Wuster W."/>
            <person name="Woods A.E."/>
            <person name="Logan J.M."/>
            <person name="Harrison R.A."/>
            <person name="Castoe T.A."/>
            <person name="de Koning A.P."/>
            <person name="Pollock D.D."/>
            <person name="Yandell M."/>
            <person name="Calderon D."/>
            <person name="Renjifo C."/>
            <person name="Currier R.B."/>
            <person name="Salgado D."/>
            <person name="Pla D."/>
            <person name="Sanz L."/>
            <person name="Hyder A.S."/>
            <person name="Ribeiro J.M."/>
            <person name="Arntzen J.W."/>
            <person name="van den Thillart G.E."/>
            <person name="Boetzer M."/>
            <person name="Pirovano W."/>
            <person name="Dirks R.P."/>
            <person name="Spaink H.P."/>
            <person name="Duboule D."/>
            <person name="McGlinn E."/>
            <person name="Kini R.M."/>
            <person name="Richardson M.K."/>
        </authorList>
    </citation>
    <scope>NUCLEOTIDE SEQUENCE</scope>
    <source>
        <tissue evidence="1">Blood</tissue>
    </source>
</reference>
<dbReference type="EMBL" id="AZIM01001422">
    <property type="protein sequence ID" value="ETE66951.1"/>
    <property type="molecule type" value="Genomic_DNA"/>
</dbReference>
<dbReference type="Proteomes" id="UP000018936">
    <property type="component" value="Unassembled WGS sequence"/>
</dbReference>
<sequence length="129" mass="14751">MPLPSCGLTAYMHYQLQPKRCHGMFLSCMLIRLVVLHQGNLRAGNQSMASGVRLRLCNDVSYVMAPSRSQNGPNAPAVRRGRRRWRNPSIRIQRENRERRNRLTVVRMAAEGFKWSTSMQQLGNGKCIP</sequence>
<proteinExistence type="predicted"/>
<protein>
    <submittedName>
        <fullName evidence="1">Uncharacterized protein</fullName>
    </submittedName>
</protein>
<accession>V8NYD0</accession>
<organism evidence="1 2">
    <name type="scientific">Ophiophagus hannah</name>
    <name type="common">King cobra</name>
    <name type="synonym">Naja hannah</name>
    <dbReference type="NCBI Taxonomy" id="8665"/>
    <lineage>
        <taxon>Eukaryota</taxon>
        <taxon>Metazoa</taxon>
        <taxon>Chordata</taxon>
        <taxon>Craniata</taxon>
        <taxon>Vertebrata</taxon>
        <taxon>Euteleostomi</taxon>
        <taxon>Lepidosauria</taxon>
        <taxon>Squamata</taxon>
        <taxon>Bifurcata</taxon>
        <taxon>Unidentata</taxon>
        <taxon>Episquamata</taxon>
        <taxon>Toxicofera</taxon>
        <taxon>Serpentes</taxon>
        <taxon>Colubroidea</taxon>
        <taxon>Elapidae</taxon>
        <taxon>Elapinae</taxon>
        <taxon>Ophiophagus</taxon>
    </lineage>
</organism>
<keyword evidence="2" id="KW-1185">Reference proteome</keyword>
<gene>
    <name evidence="1" type="ORF">L345_07270</name>
</gene>
<comment type="caution">
    <text evidence="1">The sequence shown here is derived from an EMBL/GenBank/DDBJ whole genome shotgun (WGS) entry which is preliminary data.</text>
</comment>